<dbReference type="FunFam" id="2.70.70.10:FF:000003">
    <property type="entry name" value="Murein hydrolase activator EnvC"/>
    <property type="match status" value="1"/>
</dbReference>
<feature type="domain" description="M23ase beta-sheet core" evidence="3">
    <location>
        <begin position="287"/>
        <end position="380"/>
    </location>
</feature>
<gene>
    <name evidence="4" type="ORF">J1N51_07530</name>
</gene>
<feature type="coiled-coil region" evidence="1">
    <location>
        <begin position="27"/>
        <end position="120"/>
    </location>
</feature>
<reference evidence="4" key="1">
    <citation type="submission" date="2021-03" db="EMBL/GenBank/DDBJ databases">
        <title>Description of Psychrosphaera ytuae sp. nov. isolated from deep sea sediment of South China Sea.</title>
        <authorList>
            <person name="Zhang J."/>
            <person name="Xu X.-D."/>
        </authorList>
    </citation>
    <scope>NUCLEOTIDE SEQUENCE</scope>
    <source>
        <strain evidence="4">MTZ26</strain>
    </source>
</reference>
<dbReference type="Gene3D" id="6.10.250.3150">
    <property type="match status" value="1"/>
</dbReference>
<evidence type="ECO:0000259" key="3">
    <source>
        <dbReference type="Pfam" id="PF01551"/>
    </source>
</evidence>
<dbReference type="SUPFAM" id="SSF51261">
    <property type="entry name" value="Duplicated hybrid motif"/>
    <property type="match status" value="1"/>
</dbReference>
<proteinExistence type="predicted"/>
<organism evidence="4 5">
    <name type="scientific">Psychrosphaera ytuae</name>
    <dbReference type="NCBI Taxonomy" id="2820710"/>
    <lineage>
        <taxon>Bacteria</taxon>
        <taxon>Pseudomonadati</taxon>
        <taxon>Pseudomonadota</taxon>
        <taxon>Gammaproteobacteria</taxon>
        <taxon>Alteromonadales</taxon>
        <taxon>Pseudoalteromonadaceae</taxon>
        <taxon>Psychrosphaera</taxon>
    </lineage>
</organism>
<evidence type="ECO:0000256" key="1">
    <source>
        <dbReference type="SAM" id="Coils"/>
    </source>
</evidence>
<feature type="signal peptide" evidence="2">
    <location>
        <begin position="1"/>
        <end position="27"/>
    </location>
</feature>
<sequence>MSSLRPLLFVHLWLGISVLLSSTSVLANDNKSQLEKSNERLAQIQQQIEAQAKKLDQQIAKKSSLEAEFQRAELTVSKVALSLKQTDNKLTAVNDKIDKLETEQNKLNRQKQQQQAVLADMVRTAYLNGKHDYTKLLLNQNDPAQLERLITYYRKMNDARVKQLEDIQYTLTRLQEIADTLASERQQLFELKEQQKQERQSLVASQKQRQTALKKLNAKIKSDASRLEQLQADQQRLAKAIEEAERNAVPRPEDLAGLYNLKKKLKWPAKGRISKRYGQRRQSSMRWKGVMIDGQLGAPVNAIADGIVIYSDWLKGFGWVTVVDHGKKYMSLYGHNQALLKQAGDFVEKNEPLALVGQSGGKSEPGLYFEIRYKGKTVDPARWCR</sequence>
<evidence type="ECO:0000313" key="4">
    <source>
        <dbReference type="EMBL" id="QTH62634.1"/>
    </source>
</evidence>
<dbReference type="GO" id="GO:0004222">
    <property type="term" value="F:metalloendopeptidase activity"/>
    <property type="evidence" value="ECO:0007669"/>
    <property type="project" value="TreeGrafter"/>
</dbReference>
<dbReference type="Gene3D" id="2.70.70.10">
    <property type="entry name" value="Glucose Permease (Domain IIA)"/>
    <property type="match status" value="1"/>
</dbReference>
<dbReference type="PANTHER" id="PTHR21666">
    <property type="entry name" value="PEPTIDASE-RELATED"/>
    <property type="match status" value="1"/>
</dbReference>
<keyword evidence="5" id="KW-1185">Reference proteome</keyword>
<dbReference type="InterPro" id="IPR016047">
    <property type="entry name" value="M23ase_b-sheet_dom"/>
</dbReference>
<evidence type="ECO:0000256" key="2">
    <source>
        <dbReference type="SAM" id="SignalP"/>
    </source>
</evidence>
<accession>A0A975D9E9</accession>
<feature type="coiled-coil region" evidence="1">
    <location>
        <begin position="174"/>
        <end position="247"/>
    </location>
</feature>
<dbReference type="RefSeq" id="WP_208829967.1">
    <property type="nucleotide sequence ID" value="NZ_CP072110.1"/>
</dbReference>
<dbReference type="CDD" id="cd12797">
    <property type="entry name" value="M23_peptidase"/>
    <property type="match status" value="1"/>
</dbReference>
<keyword evidence="1" id="KW-0175">Coiled coil</keyword>
<dbReference type="PANTHER" id="PTHR21666:SF270">
    <property type="entry name" value="MUREIN HYDROLASE ACTIVATOR ENVC"/>
    <property type="match status" value="1"/>
</dbReference>
<dbReference type="AlphaFoldDB" id="A0A975D9E9"/>
<dbReference type="KEGG" id="psym:J1N51_07530"/>
<dbReference type="InterPro" id="IPR011055">
    <property type="entry name" value="Dup_hybrid_motif"/>
</dbReference>
<dbReference type="EMBL" id="CP072110">
    <property type="protein sequence ID" value="QTH62634.1"/>
    <property type="molecule type" value="Genomic_DNA"/>
</dbReference>
<protein>
    <submittedName>
        <fullName evidence="4">Peptidoglycan DD-metalloendopeptidase family protein</fullName>
    </submittedName>
</protein>
<evidence type="ECO:0000313" key="5">
    <source>
        <dbReference type="Proteomes" id="UP000682739"/>
    </source>
</evidence>
<dbReference type="Proteomes" id="UP000682739">
    <property type="component" value="Chromosome"/>
</dbReference>
<dbReference type="Pfam" id="PF01551">
    <property type="entry name" value="Peptidase_M23"/>
    <property type="match status" value="1"/>
</dbReference>
<name>A0A975D9E9_9GAMM</name>
<keyword evidence="2" id="KW-0732">Signal</keyword>
<dbReference type="InterPro" id="IPR050570">
    <property type="entry name" value="Cell_wall_metabolism_enzyme"/>
</dbReference>
<feature type="chain" id="PRO_5038069841" evidence="2">
    <location>
        <begin position="28"/>
        <end position="385"/>
    </location>
</feature>